<dbReference type="EMBL" id="BOPC01000145">
    <property type="protein sequence ID" value="GIJ30771.1"/>
    <property type="molecule type" value="Genomic_DNA"/>
</dbReference>
<keyword evidence="2" id="KW-1185">Reference proteome</keyword>
<comment type="caution">
    <text evidence="1">The sequence shown here is derived from an EMBL/GenBank/DDBJ whole genome shotgun (WGS) entry which is preliminary data.</text>
</comment>
<gene>
    <name evidence="1" type="ORF">Vqi01_59330</name>
</gene>
<reference evidence="1 2" key="1">
    <citation type="submission" date="2021-01" db="EMBL/GenBank/DDBJ databases">
        <title>Whole genome shotgun sequence of Verrucosispora qiuiae NBRC 106684.</title>
        <authorList>
            <person name="Komaki H."/>
            <person name="Tamura T."/>
        </authorList>
    </citation>
    <scope>NUCLEOTIDE SEQUENCE [LARGE SCALE GENOMIC DNA]</scope>
    <source>
        <strain evidence="1 2">NBRC 106684</strain>
    </source>
</reference>
<name>A0ABQ4JJZ1_9ACTN</name>
<organism evidence="1 2">
    <name type="scientific">Micromonospora qiuiae</name>
    <dbReference type="NCBI Taxonomy" id="502268"/>
    <lineage>
        <taxon>Bacteria</taxon>
        <taxon>Bacillati</taxon>
        <taxon>Actinomycetota</taxon>
        <taxon>Actinomycetes</taxon>
        <taxon>Micromonosporales</taxon>
        <taxon>Micromonosporaceae</taxon>
        <taxon>Micromonospora</taxon>
    </lineage>
</organism>
<sequence>MGCQPFEKGGQLVGAPARVGIVLALAGACRIGQEPKPRVGVEARRAEAHKLLPRQVATGDPIGGRQFPTEVGTSLCQGVGSREVSNLLDWWRRSGSAAMIFEVVVGVARETPAAHGLAP</sequence>
<accession>A0ABQ4JJZ1</accession>
<proteinExistence type="predicted"/>
<dbReference type="Proteomes" id="UP000653076">
    <property type="component" value="Unassembled WGS sequence"/>
</dbReference>
<evidence type="ECO:0000313" key="2">
    <source>
        <dbReference type="Proteomes" id="UP000653076"/>
    </source>
</evidence>
<evidence type="ECO:0000313" key="1">
    <source>
        <dbReference type="EMBL" id="GIJ30771.1"/>
    </source>
</evidence>
<protein>
    <submittedName>
        <fullName evidence="1">Uncharacterized protein</fullName>
    </submittedName>
</protein>